<dbReference type="EMBL" id="FOHV01000018">
    <property type="protein sequence ID" value="SET34033.1"/>
    <property type="molecule type" value="Genomic_DNA"/>
</dbReference>
<name>A0A1I0DPH5_9GAMM</name>
<dbReference type="AlphaFoldDB" id="A0A1I0DPH5"/>
<keyword evidence="1" id="KW-0812">Transmembrane</keyword>
<reference evidence="3" key="1">
    <citation type="submission" date="2016-10" db="EMBL/GenBank/DDBJ databases">
        <authorList>
            <person name="Varghese N."/>
            <person name="Submissions S."/>
        </authorList>
    </citation>
    <scope>NUCLEOTIDE SEQUENCE [LARGE SCALE GENOMIC DNA]</scope>
    <source>
        <strain evidence="3">DSM 18579</strain>
    </source>
</reference>
<accession>A0A1I0DPH5</accession>
<feature type="transmembrane region" description="Helical" evidence="1">
    <location>
        <begin position="7"/>
        <end position="27"/>
    </location>
</feature>
<keyword evidence="1" id="KW-0472">Membrane</keyword>
<dbReference type="Proteomes" id="UP000242642">
    <property type="component" value="Unassembled WGS sequence"/>
</dbReference>
<feature type="transmembrane region" description="Helical" evidence="1">
    <location>
        <begin position="67"/>
        <end position="90"/>
    </location>
</feature>
<evidence type="ECO:0000313" key="3">
    <source>
        <dbReference type="Proteomes" id="UP000242642"/>
    </source>
</evidence>
<keyword evidence="1" id="KW-1133">Transmembrane helix</keyword>
<evidence type="ECO:0008006" key="4">
    <source>
        <dbReference type="Google" id="ProtNLM"/>
    </source>
</evidence>
<feature type="transmembrane region" description="Helical" evidence="1">
    <location>
        <begin position="33"/>
        <end position="55"/>
    </location>
</feature>
<organism evidence="2 3">
    <name type="scientific">Thorsellia anophelis DSM 18579</name>
    <dbReference type="NCBI Taxonomy" id="1123402"/>
    <lineage>
        <taxon>Bacteria</taxon>
        <taxon>Pseudomonadati</taxon>
        <taxon>Pseudomonadota</taxon>
        <taxon>Gammaproteobacteria</taxon>
        <taxon>Enterobacterales</taxon>
        <taxon>Thorselliaceae</taxon>
        <taxon>Thorsellia</taxon>
    </lineage>
</organism>
<proteinExistence type="predicted"/>
<gene>
    <name evidence="2" type="ORF">SAMN02583745_02054</name>
</gene>
<dbReference type="RefSeq" id="WP_093320606.1">
    <property type="nucleotide sequence ID" value="NZ_FOHV01000018.1"/>
</dbReference>
<dbReference type="STRING" id="1123402.SAMN02583745_02054"/>
<protein>
    <recommendedName>
        <fullName evidence="4">ATP synthase I chain</fullName>
    </recommendedName>
</protein>
<evidence type="ECO:0000256" key="1">
    <source>
        <dbReference type="SAM" id="Phobius"/>
    </source>
</evidence>
<evidence type="ECO:0000313" key="2">
    <source>
        <dbReference type="EMBL" id="SET34033.1"/>
    </source>
</evidence>
<sequence length="122" mass="13729">MSNLFYLKNSIINFALASIASLLLSFYEINWGLAFIIGALAYITPNVIFFTLAWLGDVNQTIIKGIAIRYFVMIFIKYLIIVVLFGFSLGFFGFPLLPLLAGYFASLLYQVLYALFAKQTAI</sequence>
<keyword evidence="3" id="KW-1185">Reference proteome</keyword>
<feature type="transmembrane region" description="Helical" evidence="1">
    <location>
        <begin position="96"/>
        <end position="116"/>
    </location>
</feature>